<feature type="region of interest" description="Disordered" evidence="1">
    <location>
        <begin position="225"/>
        <end position="260"/>
    </location>
</feature>
<gene>
    <name evidence="3" type="ORF">TELCIR_03787</name>
</gene>
<evidence type="ECO:0000313" key="3">
    <source>
        <dbReference type="EMBL" id="PIO74204.1"/>
    </source>
</evidence>
<name>A0A2G9UVE1_TELCI</name>
<proteinExistence type="predicted"/>
<evidence type="ECO:0000259" key="2">
    <source>
        <dbReference type="Pfam" id="PF08621"/>
    </source>
</evidence>
<organism evidence="3 4">
    <name type="scientific">Teladorsagia circumcincta</name>
    <name type="common">Brown stomach worm</name>
    <name type="synonym">Ostertagia circumcincta</name>
    <dbReference type="NCBI Taxonomy" id="45464"/>
    <lineage>
        <taxon>Eukaryota</taxon>
        <taxon>Metazoa</taxon>
        <taxon>Ecdysozoa</taxon>
        <taxon>Nematoda</taxon>
        <taxon>Chromadorea</taxon>
        <taxon>Rhabditida</taxon>
        <taxon>Rhabditina</taxon>
        <taxon>Rhabditomorpha</taxon>
        <taxon>Strongyloidea</taxon>
        <taxon>Trichostrongylidae</taxon>
        <taxon>Teladorsagia</taxon>
    </lineage>
</organism>
<dbReference type="OrthoDB" id="5853122at2759"/>
<protein>
    <submittedName>
        <fullName evidence="3">RPAP1-like protein</fullName>
    </submittedName>
</protein>
<evidence type="ECO:0000256" key="1">
    <source>
        <dbReference type="SAM" id="MobiDB-lite"/>
    </source>
</evidence>
<dbReference type="AlphaFoldDB" id="A0A2G9UVE1"/>
<dbReference type="Proteomes" id="UP000230423">
    <property type="component" value="Unassembled WGS sequence"/>
</dbReference>
<sequence length="349" mass="39867">MLERGRQKLVTRGTVEAGWISPVTQMENSRMFVKRPTAGETEDDILAMQAEWEAKNSRSNKASVQIHRMKKAPSVQKPPPKGLPIARSTTSRAFEEGGRFVIDLEKITEEWSNRVLFDVEEQNSDWLESDHSDELARKNLEKLQYSADDGFPEVLDLNEVTCMLDEPLVTEDENYEVENEKYLASLGEEKINELKMEITEKIDKNTVAFLKERYKKKHDALDSKPKVSKFKASRASATSHKSSSKEDPKTSVPEPPPAPPVVQDMLDQLEVLEEFADRKDEEKYNRLATDAFQLDFTTKCLRSVAPRQQKNALKLFDNCKIATTSNADPLVELARSRIDEIKELYLEEV</sequence>
<keyword evidence="4" id="KW-1185">Reference proteome</keyword>
<dbReference type="Pfam" id="PF08621">
    <property type="entry name" value="RPAP1_N"/>
    <property type="match status" value="1"/>
</dbReference>
<dbReference type="InterPro" id="IPR013930">
    <property type="entry name" value="RPAP1_N"/>
</dbReference>
<accession>A0A2G9UVE1</accession>
<reference evidence="3 4" key="1">
    <citation type="submission" date="2015-09" db="EMBL/GenBank/DDBJ databases">
        <title>Draft genome of the parasitic nematode Teladorsagia circumcincta isolate WARC Sus (inbred).</title>
        <authorList>
            <person name="Mitreva M."/>
        </authorList>
    </citation>
    <scope>NUCLEOTIDE SEQUENCE [LARGE SCALE GENOMIC DNA]</scope>
    <source>
        <strain evidence="3 4">S</strain>
    </source>
</reference>
<evidence type="ECO:0000313" key="4">
    <source>
        <dbReference type="Proteomes" id="UP000230423"/>
    </source>
</evidence>
<dbReference type="EMBL" id="KZ345316">
    <property type="protein sequence ID" value="PIO74204.1"/>
    <property type="molecule type" value="Genomic_DNA"/>
</dbReference>
<feature type="domain" description="RPAP1 N-terminal" evidence="2">
    <location>
        <begin position="177"/>
        <end position="217"/>
    </location>
</feature>